<dbReference type="InterPro" id="IPR000182">
    <property type="entry name" value="GNAT_dom"/>
</dbReference>
<dbReference type="Pfam" id="PF12746">
    <property type="entry name" value="GNAT_acetyltran"/>
    <property type="match status" value="1"/>
</dbReference>
<feature type="domain" description="N-acetyltransferase" evidence="1">
    <location>
        <begin position="110"/>
        <end position="237"/>
    </location>
</feature>
<dbReference type="InterPro" id="IPR016181">
    <property type="entry name" value="Acyl_CoA_acyltransferase"/>
</dbReference>
<dbReference type="Gene3D" id="3.40.630.30">
    <property type="match status" value="1"/>
</dbReference>
<evidence type="ECO:0000313" key="3">
    <source>
        <dbReference type="Proteomes" id="UP001165368"/>
    </source>
</evidence>
<name>A0ABS9L4F4_9MICC</name>
<accession>A0ABS9L4F4</accession>
<dbReference type="PROSITE" id="PS51186">
    <property type="entry name" value="GNAT"/>
    <property type="match status" value="1"/>
</dbReference>
<dbReference type="RefSeq" id="WP_237818849.1">
    <property type="nucleotide sequence ID" value="NZ_JAKLTQ010000003.1"/>
</dbReference>
<gene>
    <name evidence="2" type="ORF">LVY72_06345</name>
</gene>
<dbReference type="Proteomes" id="UP001165368">
    <property type="component" value="Unassembled WGS sequence"/>
</dbReference>
<comment type="caution">
    <text evidence="2">The sequence shown here is derived from an EMBL/GenBank/DDBJ whole genome shotgun (WGS) entry which is preliminary data.</text>
</comment>
<keyword evidence="3" id="KW-1185">Reference proteome</keyword>
<evidence type="ECO:0000259" key="1">
    <source>
        <dbReference type="PROSITE" id="PS51186"/>
    </source>
</evidence>
<dbReference type="InterPro" id="IPR027365">
    <property type="entry name" value="GNAT_acetyltra_YdfB-like"/>
</dbReference>
<proteinExistence type="predicted"/>
<sequence length="237" mass="25031">MQLESGTADIVLLAWARLLGFGDEALAVPAGRLSRIDDEAAVLTFVRLFGRSALVGPEWAVESAAAYSDAELAEYRTLLQLSRGRGGHGLGKAYLYFADDLPLAQPAEEITVSTAPEDAARLEALCPPDDNNEVGLSDMDKTFVLLHGAEPVAGSGYEEWEAILGHLSVLTAPAYRRRGLGTVMAAIAGHEALGAGLIPQWRAHEDNAASRATARCLGFVEAGTQTSVYLPAGERGA</sequence>
<dbReference type="SUPFAM" id="SSF55729">
    <property type="entry name" value="Acyl-CoA N-acyltransferases (Nat)"/>
    <property type="match status" value="1"/>
</dbReference>
<evidence type="ECO:0000313" key="2">
    <source>
        <dbReference type="EMBL" id="MCG2621534.1"/>
    </source>
</evidence>
<protein>
    <submittedName>
        <fullName evidence="2">GNAT family N-acetyltransferase</fullName>
    </submittedName>
</protein>
<organism evidence="2 3">
    <name type="scientific">Arthrobacter hankyongi</name>
    <dbReference type="NCBI Taxonomy" id="2904801"/>
    <lineage>
        <taxon>Bacteria</taxon>
        <taxon>Bacillati</taxon>
        <taxon>Actinomycetota</taxon>
        <taxon>Actinomycetes</taxon>
        <taxon>Micrococcales</taxon>
        <taxon>Micrococcaceae</taxon>
        <taxon>Arthrobacter</taxon>
    </lineage>
</organism>
<reference evidence="2" key="1">
    <citation type="submission" date="2022-01" db="EMBL/GenBank/DDBJ databases">
        <authorList>
            <person name="Jo J.-H."/>
            <person name="Im W.-T."/>
        </authorList>
    </citation>
    <scope>NUCLEOTIDE SEQUENCE</scope>
    <source>
        <strain evidence="2">I2-34</strain>
    </source>
</reference>
<dbReference type="EMBL" id="JAKLTQ010000003">
    <property type="protein sequence ID" value="MCG2621534.1"/>
    <property type="molecule type" value="Genomic_DNA"/>
</dbReference>